<comment type="subcellular location">
    <subcellularLocation>
        <location evidence="1">Cell membrane</location>
        <topology evidence="1">Multi-pass membrane protein</topology>
    </subcellularLocation>
</comment>
<comment type="caution">
    <text evidence="8">The sequence shown here is derived from an EMBL/GenBank/DDBJ whole genome shotgun (WGS) entry which is preliminary data.</text>
</comment>
<sequence>MLRTLTHPYILLSLAVLFWAGNSVVGRAYATDLPPVAMVFWRWVIAALVLLPICLKHFLRDFHIIRANLPYIAVQGLLSISAFNTLLYWGLHYTTVVNTSLIQAGMPVATLFFSILILKKGISKLAGIGIALSMIGVSWVITQGDLATLAQLELNPGDLLILIAVFVWSIYSVLLAKAPTGLSRLAFTLAMVLCGVIVLLPAYGWELSTGATFELNQHTLIAFAYIGLFPSVLSFLCWNRGVELVGANTAGVFLYLMPIFGAILGMILLGEGLQNFHFVGIALIVCGIWLSTRQK</sequence>
<feature type="transmembrane region" description="Helical" evidence="6">
    <location>
        <begin position="250"/>
        <end position="269"/>
    </location>
</feature>
<feature type="domain" description="EamA" evidence="7">
    <location>
        <begin position="156"/>
        <end position="292"/>
    </location>
</feature>
<evidence type="ECO:0000259" key="7">
    <source>
        <dbReference type="Pfam" id="PF00892"/>
    </source>
</evidence>
<evidence type="ECO:0000256" key="6">
    <source>
        <dbReference type="SAM" id="Phobius"/>
    </source>
</evidence>
<dbReference type="EMBL" id="BMHV01000002">
    <property type="protein sequence ID" value="GGF53374.1"/>
    <property type="molecule type" value="Genomic_DNA"/>
</dbReference>
<name>A0A917F562_9PROT</name>
<feature type="domain" description="EamA" evidence="7">
    <location>
        <begin position="9"/>
        <end position="141"/>
    </location>
</feature>
<reference evidence="8" key="1">
    <citation type="journal article" date="2014" name="Int. J. Syst. Evol. Microbiol.">
        <title>Complete genome sequence of Corynebacterium casei LMG S-19264T (=DSM 44701T), isolated from a smear-ripened cheese.</title>
        <authorList>
            <consortium name="US DOE Joint Genome Institute (JGI-PGF)"/>
            <person name="Walter F."/>
            <person name="Albersmeier A."/>
            <person name="Kalinowski J."/>
            <person name="Ruckert C."/>
        </authorList>
    </citation>
    <scope>NUCLEOTIDE SEQUENCE</scope>
    <source>
        <strain evidence="8">CGMCC 1.15254</strain>
    </source>
</reference>
<keyword evidence="9" id="KW-1185">Reference proteome</keyword>
<dbReference type="Gene3D" id="1.10.3730.20">
    <property type="match status" value="1"/>
</dbReference>
<feature type="transmembrane region" description="Helical" evidence="6">
    <location>
        <begin position="71"/>
        <end position="91"/>
    </location>
</feature>
<feature type="transmembrane region" description="Helical" evidence="6">
    <location>
        <begin position="217"/>
        <end position="238"/>
    </location>
</feature>
<keyword evidence="3 6" id="KW-0812">Transmembrane</keyword>
<gene>
    <name evidence="8" type="ORF">GCM10011332_03430</name>
</gene>
<keyword evidence="5 6" id="KW-0472">Membrane</keyword>
<evidence type="ECO:0000256" key="4">
    <source>
        <dbReference type="ARBA" id="ARBA00022989"/>
    </source>
</evidence>
<feature type="transmembrane region" description="Helical" evidence="6">
    <location>
        <begin position="275"/>
        <end position="292"/>
    </location>
</feature>
<reference evidence="8" key="2">
    <citation type="submission" date="2020-09" db="EMBL/GenBank/DDBJ databases">
        <authorList>
            <person name="Sun Q."/>
            <person name="Zhou Y."/>
        </authorList>
    </citation>
    <scope>NUCLEOTIDE SEQUENCE</scope>
    <source>
        <strain evidence="8">CGMCC 1.15254</strain>
    </source>
</reference>
<evidence type="ECO:0000256" key="1">
    <source>
        <dbReference type="ARBA" id="ARBA00004651"/>
    </source>
</evidence>
<proteinExistence type="predicted"/>
<feature type="transmembrane region" description="Helical" evidence="6">
    <location>
        <begin position="186"/>
        <end position="205"/>
    </location>
</feature>
<accession>A0A917F562</accession>
<protein>
    <submittedName>
        <fullName evidence="8">Multidrug DMT transporter permease</fullName>
    </submittedName>
</protein>
<keyword evidence="4 6" id="KW-1133">Transmembrane helix</keyword>
<dbReference type="InterPro" id="IPR037185">
    <property type="entry name" value="EmrE-like"/>
</dbReference>
<evidence type="ECO:0000256" key="5">
    <source>
        <dbReference type="ARBA" id="ARBA00023136"/>
    </source>
</evidence>
<keyword evidence="2" id="KW-1003">Cell membrane</keyword>
<evidence type="ECO:0000256" key="3">
    <source>
        <dbReference type="ARBA" id="ARBA00022692"/>
    </source>
</evidence>
<dbReference type="InterPro" id="IPR051258">
    <property type="entry name" value="Diverse_Substrate_Transporter"/>
</dbReference>
<dbReference type="AlphaFoldDB" id="A0A917F562"/>
<feature type="transmembrane region" description="Helical" evidence="6">
    <location>
        <begin position="154"/>
        <end position="174"/>
    </location>
</feature>
<evidence type="ECO:0000313" key="8">
    <source>
        <dbReference type="EMBL" id="GGF53374.1"/>
    </source>
</evidence>
<dbReference type="Proteomes" id="UP000632498">
    <property type="component" value="Unassembled WGS sequence"/>
</dbReference>
<organism evidence="8 9">
    <name type="scientific">Terasakiella brassicae</name>
    <dbReference type="NCBI Taxonomy" id="1634917"/>
    <lineage>
        <taxon>Bacteria</taxon>
        <taxon>Pseudomonadati</taxon>
        <taxon>Pseudomonadota</taxon>
        <taxon>Alphaproteobacteria</taxon>
        <taxon>Rhodospirillales</taxon>
        <taxon>Terasakiellaceae</taxon>
        <taxon>Terasakiella</taxon>
    </lineage>
</organism>
<evidence type="ECO:0000256" key="2">
    <source>
        <dbReference type="ARBA" id="ARBA00022475"/>
    </source>
</evidence>
<feature type="transmembrane region" description="Helical" evidence="6">
    <location>
        <begin position="125"/>
        <end position="142"/>
    </location>
</feature>
<dbReference type="PANTHER" id="PTHR42920:SF11">
    <property type="entry name" value="INNER MEMBRANE PROTEIN YTFF"/>
    <property type="match status" value="1"/>
</dbReference>
<feature type="transmembrane region" description="Helical" evidence="6">
    <location>
        <begin position="40"/>
        <end position="59"/>
    </location>
</feature>
<dbReference type="PANTHER" id="PTHR42920">
    <property type="entry name" value="OS03G0707200 PROTEIN-RELATED"/>
    <property type="match status" value="1"/>
</dbReference>
<dbReference type="RefSeq" id="WP_188660590.1">
    <property type="nucleotide sequence ID" value="NZ_BMHV01000002.1"/>
</dbReference>
<evidence type="ECO:0000313" key="9">
    <source>
        <dbReference type="Proteomes" id="UP000632498"/>
    </source>
</evidence>
<dbReference type="GO" id="GO:0005886">
    <property type="term" value="C:plasma membrane"/>
    <property type="evidence" value="ECO:0007669"/>
    <property type="project" value="UniProtKB-SubCell"/>
</dbReference>
<dbReference type="SUPFAM" id="SSF103481">
    <property type="entry name" value="Multidrug resistance efflux transporter EmrE"/>
    <property type="match status" value="2"/>
</dbReference>
<dbReference type="Pfam" id="PF00892">
    <property type="entry name" value="EamA"/>
    <property type="match status" value="2"/>
</dbReference>
<feature type="transmembrane region" description="Helical" evidence="6">
    <location>
        <begin position="97"/>
        <end position="118"/>
    </location>
</feature>
<dbReference type="InterPro" id="IPR000620">
    <property type="entry name" value="EamA_dom"/>
</dbReference>